<dbReference type="Pfam" id="PF01858">
    <property type="entry name" value="RB_A"/>
    <property type="match status" value="1"/>
</dbReference>
<dbReference type="PANTHER" id="PTHR13742:SF17">
    <property type="entry name" value="RE32990P-RELATED"/>
    <property type="match status" value="1"/>
</dbReference>
<dbReference type="GO" id="GO:0005634">
    <property type="term" value="C:nucleus"/>
    <property type="evidence" value="ECO:0007669"/>
    <property type="project" value="UniProtKB-SubCell"/>
</dbReference>
<evidence type="ECO:0000256" key="3">
    <source>
        <dbReference type="ARBA" id="ARBA00022491"/>
    </source>
</evidence>
<dbReference type="EMBL" id="JNBS01000641">
    <property type="protein sequence ID" value="OQS04311.1"/>
    <property type="molecule type" value="Genomic_DNA"/>
</dbReference>
<evidence type="ECO:0000313" key="11">
    <source>
        <dbReference type="EMBL" id="OQS04311.1"/>
    </source>
</evidence>
<dbReference type="OrthoDB" id="844594at2759"/>
<evidence type="ECO:0000256" key="8">
    <source>
        <dbReference type="SAM" id="MobiDB-lite"/>
    </source>
</evidence>
<dbReference type="InterPro" id="IPR036770">
    <property type="entry name" value="Ankyrin_rpt-contain_sf"/>
</dbReference>
<protein>
    <recommendedName>
        <fullName evidence="13">Retinoblastoma-associated protein A-box domain-containing protein</fullName>
    </recommendedName>
</protein>
<dbReference type="Pfam" id="PF08934">
    <property type="entry name" value="Rb_C"/>
    <property type="match status" value="1"/>
</dbReference>
<dbReference type="SUPFAM" id="SSF47954">
    <property type="entry name" value="Cyclin-like"/>
    <property type="match status" value="2"/>
</dbReference>
<keyword evidence="5" id="KW-0804">Transcription</keyword>
<dbReference type="InterPro" id="IPR028309">
    <property type="entry name" value="RB_fam"/>
</dbReference>
<dbReference type="Gene3D" id="1.10.472.140">
    <property type="match status" value="1"/>
</dbReference>
<dbReference type="InterPro" id="IPR024599">
    <property type="entry name" value="RB_N"/>
</dbReference>
<keyword evidence="7" id="KW-0131">Cell cycle</keyword>
<accession>A0A1W0A2A8</accession>
<dbReference type="GO" id="GO:2000134">
    <property type="term" value="P:negative regulation of G1/S transition of mitotic cell cycle"/>
    <property type="evidence" value="ECO:0007669"/>
    <property type="project" value="TreeGrafter"/>
</dbReference>
<dbReference type="SMART" id="SM01368">
    <property type="entry name" value="RB_A"/>
    <property type="match status" value="1"/>
</dbReference>
<keyword evidence="3" id="KW-0678">Repressor</keyword>
<feature type="domain" description="Retinoblastoma-associated protein A-box" evidence="10">
    <location>
        <begin position="373"/>
        <end position="578"/>
    </location>
</feature>
<comment type="subcellular location">
    <subcellularLocation>
        <location evidence="1">Nucleus</location>
    </subcellularLocation>
</comment>
<name>A0A1W0A2A8_9STRA</name>
<proteinExistence type="inferred from homology"/>
<evidence type="ECO:0000256" key="5">
    <source>
        <dbReference type="ARBA" id="ARBA00023163"/>
    </source>
</evidence>
<comment type="caution">
    <text evidence="11">The sequence shown here is derived from an EMBL/GenBank/DDBJ whole genome shotgun (WGS) entry which is preliminary data.</text>
</comment>
<dbReference type="InterPro" id="IPR036915">
    <property type="entry name" value="Cyclin-like_sf"/>
</dbReference>
<keyword evidence="12" id="KW-1185">Reference proteome</keyword>
<evidence type="ECO:0000256" key="6">
    <source>
        <dbReference type="ARBA" id="ARBA00023242"/>
    </source>
</evidence>
<evidence type="ECO:0000259" key="9">
    <source>
        <dbReference type="SMART" id="SM01367"/>
    </source>
</evidence>
<keyword evidence="4" id="KW-0805">Transcription regulation</keyword>
<dbReference type="PANTHER" id="PTHR13742">
    <property type="entry name" value="RETINOBLASTOMA-ASSOCIATED PROTEIN RB -RELATED"/>
    <property type="match status" value="1"/>
</dbReference>
<dbReference type="InterPro" id="IPR015030">
    <property type="entry name" value="RB_C"/>
</dbReference>
<evidence type="ECO:0000256" key="1">
    <source>
        <dbReference type="ARBA" id="ARBA00004123"/>
    </source>
</evidence>
<dbReference type="AlphaFoldDB" id="A0A1W0A2A8"/>
<dbReference type="SUPFAM" id="SSF48403">
    <property type="entry name" value="Ankyrin repeat"/>
    <property type="match status" value="1"/>
</dbReference>
<keyword evidence="6" id="KW-0539">Nucleus</keyword>
<dbReference type="SMART" id="SM01367">
    <property type="entry name" value="DUF3452"/>
    <property type="match status" value="1"/>
</dbReference>
<dbReference type="InterPro" id="IPR002719">
    <property type="entry name" value="RB_B"/>
</dbReference>
<evidence type="ECO:0000259" key="10">
    <source>
        <dbReference type="SMART" id="SM01368"/>
    </source>
</evidence>
<dbReference type="Proteomes" id="UP000243217">
    <property type="component" value="Unassembled WGS sequence"/>
</dbReference>
<dbReference type="GO" id="GO:0000977">
    <property type="term" value="F:RNA polymerase II transcription regulatory region sequence-specific DNA binding"/>
    <property type="evidence" value="ECO:0007669"/>
    <property type="project" value="TreeGrafter"/>
</dbReference>
<evidence type="ECO:0000256" key="7">
    <source>
        <dbReference type="ARBA" id="ARBA00023306"/>
    </source>
</evidence>
<dbReference type="Pfam" id="PF01857">
    <property type="entry name" value="RB_B"/>
    <property type="match status" value="1"/>
</dbReference>
<dbReference type="Gene3D" id="1.25.40.20">
    <property type="entry name" value="Ankyrin repeat-containing domain"/>
    <property type="match status" value="1"/>
</dbReference>
<evidence type="ECO:0000256" key="2">
    <source>
        <dbReference type="ARBA" id="ARBA00009475"/>
    </source>
</evidence>
<dbReference type="GO" id="GO:0000785">
    <property type="term" value="C:chromatin"/>
    <property type="evidence" value="ECO:0007669"/>
    <property type="project" value="TreeGrafter"/>
</dbReference>
<dbReference type="GO" id="GO:0005667">
    <property type="term" value="C:transcription regulator complex"/>
    <property type="evidence" value="ECO:0007669"/>
    <property type="project" value="TreeGrafter"/>
</dbReference>
<dbReference type="GO" id="GO:0030154">
    <property type="term" value="P:cell differentiation"/>
    <property type="evidence" value="ECO:0007669"/>
    <property type="project" value="TreeGrafter"/>
</dbReference>
<evidence type="ECO:0008006" key="13">
    <source>
        <dbReference type="Google" id="ProtNLM"/>
    </source>
</evidence>
<feature type="domain" description="Retinoblastoma-associated protein N-terminal" evidence="9">
    <location>
        <begin position="74"/>
        <end position="197"/>
    </location>
</feature>
<feature type="region of interest" description="Disordered" evidence="8">
    <location>
        <begin position="317"/>
        <end position="374"/>
    </location>
</feature>
<evidence type="ECO:0000313" key="12">
    <source>
        <dbReference type="Proteomes" id="UP000243217"/>
    </source>
</evidence>
<feature type="compositionally biased region" description="Pro residues" evidence="8">
    <location>
        <begin position="318"/>
        <end position="333"/>
    </location>
</feature>
<dbReference type="Gene3D" id="1.10.472.10">
    <property type="entry name" value="Cyclin-like"/>
    <property type="match status" value="2"/>
</dbReference>
<reference evidence="11 12" key="1">
    <citation type="journal article" date="2014" name="Genome Biol. Evol.">
        <title>The secreted proteins of Achlya hypogyna and Thraustotheca clavata identify the ancestral oomycete secretome and reveal gene acquisitions by horizontal gene transfer.</title>
        <authorList>
            <person name="Misner I."/>
            <person name="Blouin N."/>
            <person name="Leonard G."/>
            <person name="Richards T.A."/>
            <person name="Lane C.E."/>
        </authorList>
    </citation>
    <scope>NUCLEOTIDE SEQUENCE [LARGE SCALE GENOMIC DNA]</scope>
    <source>
        <strain evidence="11 12">ATCC 34112</strain>
    </source>
</reference>
<dbReference type="InterPro" id="IPR002110">
    <property type="entry name" value="Ankyrin_rpt"/>
</dbReference>
<evidence type="ECO:0000256" key="4">
    <source>
        <dbReference type="ARBA" id="ARBA00023015"/>
    </source>
</evidence>
<sequence>MRLDELIDGRSLLDRMGPELEAKVQKLLSIIEASVLQQEHLHLAQHALDDGMMEGKGQRNVWAMAAFFAILNGEQVPEKAKTITLCELLKGCKIGLSVFLNSFTNLCNMLILDLGPDLMTRANILKERLTIASVLFTKYEQLWNTSVQMDLAPRKRNMFEAGWLLFLIVRSRLNMCSAGLGELYYMLLAVLQLVITKVNARSVEAEIAAALSSLGSPNGQSAHTIIEQLCAKPMVNRADVDNAIEKLEKEIQVLETTGVLELPPAESYSLGSTMFNDAILPQNIEKLRTHYQITTVKHVYDLDESIFVNAELKKQLVGPPPPQVEPSPAPFAPTAPSASSFEQAWQWQGQPPPNKQPAKSPLIPKRSPSIAQTPVTAAVETSNWVRSTLAALPTSPSEKLLNYFDNCVQAPQCKDLVVTLITEQSNQITSVYRPSQRILLPMGSSQSPTSQVEGSLGRTKLLGIGLYYRVLEALLDAEADRRQTSDHSMLLSNTAFHKALFACSMEVVLKAHSLVTLAFPQILTTCGVSAFDFGKILESFVKRAPQLPSELKRHLRDLEQTVLDSLVWQSNSGLYALLTESSSSEHSVNPGRFSILQIFFRKVLALAANRIYALGQHLKLEAKYLNQIWTCVKECISTYQELLKDRHLDHLILCSFYGVCKVNHVLPEVTFKRVLEAYKRTYPSAAKSSIVREIPLGANVKGDVIKFYNRCFIPTLKGFLLQFQLHDHQQAAADAVTPFVQPTGHHLGVSDNEVIAEAATLAVERILNNQTSKQQPKGDIACLAEIQSLPRPSQRSSPKRVLQSNLFISPLRQIRPPRTALTPRTHALYAFGESPARDLALINRAVNTSGIRLPLTQDEDKDEVVEISTPKRRRQTFCHDIFSKEKHFDTELSIDCNLFFWRRTFEFTMATPVLVNRCLYLEITAYQSGMSYQLMQYLKYHWPCIMQTLPNIVYHVFQSDPKCALHHLIAIFKADKHQYLLKELIISKPQWLTSLAFDIAARYGQLMVIQLLNAAYVECCSHAMDIAATNGHLKVVKYLHQFRTEGCTVAAMDNAARNGHLHVVKFLHACRGEGCTSAALDQAAANGHLSIVAFLVRHRWEGRVNDAIATATAHGQKNIVAYLLKL</sequence>
<organism evidence="11 12">
    <name type="scientific">Thraustotheca clavata</name>
    <dbReference type="NCBI Taxonomy" id="74557"/>
    <lineage>
        <taxon>Eukaryota</taxon>
        <taxon>Sar</taxon>
        <taxon>Stramenopiles</taxon>
        <taxon>Oomycota</taxon>
        <taxon>Saprolegniomycetes</taxon>
        <taxon>Saprolegniales</taxon>
        <taxon>Achlyaceae</taxon>
        <taxon>Thraustotheca</taxon>
    </lineage>
</organism>
<gene>
    <name evidence="11" type="ORF">THRCLA_03444</name>
</gene>
<dbReference type="Pfam" id="PF11934">
    <property type="entry name" value="DUF3452"/>
    <property type="match status" value="1"/>
</dbReference>
<dbReference type="Pfam" id="PF13637">
    <property type="entry name" value="Ank_4"/>
    <property type="match status" value="1"/>
</dbReference>
<comment type="similarity">
    <text evidence="2">Belongs to the retinoblastoma protein (RB) family.</text>
</comment>
<dbReference type="STRING" id="74557.A0A1W0A2A8"/>
<dbReference type="InterPro" id="IPR002720">
    <property type="entry name" value="RB_A"/>
</dbReference>
<dbReference type="GO" id="GO:0006357">
    <property type="term" value="P:regulation of transcription by RNA polymerase II"/>
    <property type="evidence" value="ECO:0007669"/>
    <property type="project" value="InterPro"/>
</dbReference>